<accession>A0A1Z1M670</accession>
<keyword evidence="2" id="KW-0472">Membrane</keyword>
<dbReference type="PANTHER" id="PTHR31272:SF6">
    <property type="entry name" value="CYTOCHROME C-TYPE BIOGENESIS CCDA-LIKE CHLOROPLASTIC PROTEIN"/>
    <property type="match status" value="1"/>
</dbReference>
<feature type="transmembrane region" description="Helical" evidence="2">
    <location>
        <begin position="104"/>
        <end position="126"/>
    </location>
</feature>
<feature type="transmembrane region" description="Helical" evidence="2">
    <location>
        <begin position="32"/>
        <end position="62"/>
    </location>
</feature>
<keyword evidence="1" id="KW-0201">Cytochrome c-type biogenesis</keyword>
<dbReference type="AlphaFoldDB" id="A0A1Z1M670"/>
<evidence type="ECO:0000256" key="2">
    <source>
        <dbReference type="SAM" id="Phobius"/>
    </source>
</evidence>
<feature type="transmembrane region" description="Helical" evidence="2">
    <location>
        <begin position="215"/>
        <end position="236"/>
    </location>
</feature>
<dbReference type="RefSeq" id="YP_009393025.1">
    <property type="nucleotide sequence ID" value="NC_035266.1"/>
</dbReference>
<feature type="transmembrane region" description="Helical" evidence="2">
    <location>
        <begin position="147"/>
        <end position="169"/>
    </location>
</feature>
<evidence type="ECO:0000313" key="3">
    <source>
        <dbReference type="EMBL" id="ARW61587.1"/>
    </source>
</evidence>
<geneLocation type="chloroplast" evidence="3"/>
<dbReference type="InterPro" id="IPR051790">
    <property type="entry name" value="Cytochrome_c-biogenesis_DsbD"/>
</dbReference>
<reference evidence="3" key="1">
    <citation type="journal article" date="2017" name="J. Phycol.">
        <title>Analysis of chloroplast genomes and a supermatrix inform reclassification of the Rhodomelaceae (Rhodophyta).</title>
        <authorList>
            <person name="Diaz-Tapia P."/>
            <person name="Maggs C.A."/>
            <person name="West J.A."/>
            <person name="Verbruggen H."/>
        </authorList>
    </citation>
    <scope>NUCLEOTIDE SEQUENCE</scope>
    <source>
        <strain evidence="3">JW3660</strain>
    </source>
</reference>
<protein>
    <submittedName>
        <fullName evidence="3">Thiol:disulfide interchange protein</fullName>
    </submittedName>
</protein>
<keyword evidence="3" id="KW-0934">Plastid</keyword>
<dbReference type="GeneID" id="33354656"/>
<organism evidence="3">
    <name type="scientific">Bostrychia moritziana</name>
    <name type="common">Red alga</name>
    <name type="synonym">Polysiphonia moritziana</name>
    <dbReference type="NCBI Taxonomy" id="103713"/>
    <lineage>
        <taxon>Eukaryota</taxon>
        <taxon>Rhodophyta</taxon>
        <taxon>Florideophyceae</taxon>
        <taxon>Rhodymeniophycidae</taxon>
        <taxon>Ceramiales</taxon>
        <taxon>Rhodomelaceae</taxon>
        <taxon>Bostrychia</taxon>
    </lineage>
</organism>
<gene>
    <name evidence="3" type="primary">dsbD</name>
</gene>
<name>A0A1Z1M670_BOSMO</name>
<proteinExistence type="predicted"/>
<evidence type="ECO:0000256" key="1">
    <source>
        <dbReference type="ARBA" id="ARBA00022748"/>
    </source>
</evidence>
<dbReference type="PANTHER" id="PTHR31272">
    <property type="entry name" value="CYTOCHROME C-TYPE BIOGENESIS PROTEIN HI_1454-RELATED"/>
    <property type="match status" value="1"/>
</dbReference>
<sequence>MFSVFNSYQFSLFAAQQQLYSFLSLSINSSKISLVFVMFFLGVLTTFTPCFLSIFPLVLAYLNARQNHLINKNFLFLGLVSSSVLIMFLTHLVSYYTFLKKIPIFSSFVLLLFSLNFLGILDFSFITNLLYQQKYMLNRSSIYIENYLTGFLLGISFVPCNTSIIFLVTFGLTNSMTFLNFIFYLIFYTLGYFVVLIVLSSIQSSNISIMMISKFWNILLPISGSFLFINSLSSLLKNVFL</sequence>
<dbReference type="EMBL" id="MF101419">
    <property type="protein sequence ID" value="ARW61587.1"/>
    <property type="molecule type" value="Genomic_DNA"/>
</dbReference>
<dbReference type="GO" id="GO:0017004">
    <property type="term" value="P:cytochrome complex assembly"/>
    <property type="evidence" value="ECO:0007669"/>
    <property type="project" value="UniProtKB-KW"/>
</dbReference>
<keyword evidence="3" id="KW-0150">Chloroplast</keyword>
<keyword evidence="2" id="KW-1133">Transmembrane helix</keyword>
<feature type="transmembrane region" description="Helical" evidence="2">
    <location>
        <begin position="181"/>
        <end position="203"/>
    </location>
</feature>
<keyword evidence="2" id="KW-0812">Transmembrane</keyword>
<feature type="transmembrane region" description="Helical" evidence="2">
    <location>
        <begin position="74"/>
        <end position="98"/>
    </location>
</feature>